<organism evidence="7 8">
    <name type="scientific">Phytophthora palmivora</name>
    <dbReference type="NCBI Taxonomy" id="4796"/>
    <lineage>
        <taxon>Eukaryota</taxon>
        <taxon>Sar</taxon>
        <taxon>Stramenopiles</taxon>
        <taxon>Oomycota</taxon>
        <taxon>Peronosporomycetes</taxon>
        <taxon>Peronosporales</taxon>
        <taxon>Peronosporaceae</taxon>
        <taxon>Phytophthora</taxon>
    </lineage>
</organism>
<accession>A0A2P4X056</accession>
<gene>
    <name evidence="7" type="ORF">PHPALM_36360</name>
</gene>
<dbReference type="InterPro" id="IPR019775">
    <property type="entry name" value="WD40_repeat_CS"/>
</dbReference>
<dbReference type="InterPro" id="IPR055441">
    <property type="entry name" value="Beta-prop_WDR90_POC16_2nd"/>
</dbReference>
<keyword evidence="2" id="KW-0677">Repeat</keyword>
<dbReference type="SUPFAM" id="SSF50978">
    <property type="entry name" value="WD40 repeat-like"/>
    <property type="match status" value="1"/>
</dbReference>
<dbReference type="OrthoDB" id="6252103at2759"/>
<dbReference type="SUPFAM" id="SSF50998">
    <property type="entry name" value="Quinoprotein alcohol dehydrogenase-like"/>
    <property type="match status" value="2"/>
</dbReference>
<evidence type="ECO:0000256" key="3">
    <source>
        <dbReference type="PROSITE-ProRule" id="PRU00221"/>
    </source>
</evidence>
<feature type="domain" description="CFA20" evidence="5">
    <location>
        <begin position="10"/>
        <end position="162"/>
    </location>
</feature>
<feature type="repeat" description="WD" evidence="3">
    <location>
        <begin position="926"/>
        <end position="967"/>
    </location>
</feature>
<comment type="caution">
    <text evidence="7">The sequence shown here is derived from an EMBL/GenBank/DDBJ whole genome shotgun (WGS) entry which is preliminary data.</text>
</comment>
<evidence type="ECO:0000256" key="2">
    <source>
        <dbReference type="ARBA" id="ARBA00022737"/>
    </source>
</evidence>
<keyword evidence="1 3" id="KW-0853">WD repeat</keyword>
<dbReference type="InterPro" id="IPR001680">
    <property type="entry name" value="WD40_rpt"/>
</dbReference>
<dbReference type="PROSITE" id="PS50082">
    <property type="entry name" value="WD_REPEATS_2"/>
    <property type="match status" value="4"/>
</dbReference>
<name>A0A2P4X056_9STRA</name>
<evidence type="ECO:0000259" key="6">
    <source>
        <dbReference type="Pfam" id="PF23393"/>
    </source>
</evidence>
<dbReference type="PANTHER" id="PTHR13720:SF24">
    <property type="entry name" value="WD REPEAT-CONTAINING PROTEIN 90"/>
    <property type="match status" value="1"/>
</dbReference>
<feature type="domain" description="WDR90/POC16 second beta-propeller" evidence="6">
    <location>
        <begin position="659"/>
        <end position="958"/>
    </location>
</feature>
<dbReference type="GO" id="GO:0005929">
    <property type="term" value="C:cilium"/>
    <property type="evidence" value="ECO:0007669"/>
    <property type="project" value="UniProtKB-ARBA"/>
</dbReference>
<dbReference type="InterPro" id="IPR036322">
    <property type="entry name" value="WD40_repeat_dom_sf"/>
</dbReference>
<sequence length="1887" mass="209656">MTHHNVGWHTQGDVEQIQDQYIHKNVFKIRGAIAATNYLRVPRDAGKGTHGLGLTGRYAYLQVRRIGDLPLMIHLDFVTNKKNTLRFTLSSIYELFRSTGTALRVPLSLDTRWTVVVVDMVRLLQLHSFNQYARDSYRHLKTITLCASMNVRNFFVSSTLYTPMVSLIHCDTKVDQVPSTGEVEIEFFRKVTPRTRDSNIRRDRNEILSRADEILRDAAGMKQGLRTRIVSSSTKAEWPDPILELDRIIGFSNDFPRMLLWVANRSACIYTSSSTIIFREFCDQSNGPNMPNSSRFGAEGNNRSTDAVKSSLESIGSAIATREHYLYGHCAKICALAVTSNGRLLASAELPTGSKQNGVRLWDLSSHECLTVVKAQPKGVHALCFSTPLKRRLLLCVVGRDECFRTQIFVWDCSCLQHDKEDTLSATAAAAVSLLARQTSDFPIDRVAFSPYVQQDQFHLVSCGRENIRYWRVNPNTGHLTGCPVILNEYSRGTVFTDIGFDTIVETHPSNIHRVRPLYVTSSLGTLLVIDYFSKQVICVYQLHDACINCLSINEGFCVTGSDDCFLRVWPLDFTDFFLEARHEAGVSMLDVSADGMKVLVGSRNNAIGVLDISSQQYATLLRSHTKEITAVTSAPWKSPLSSLILEDARPKGTGTAECELVTASNDGTLRVWDTSSGHQLYEFDIQQERVTSLAASPVNIGIVAVGFASGCTRIFDVHRTCTAVDNINGDSNTNDAPSSMLHEFRQHQSSICHIAFDSDGQHLFTSGAGKQLCLYDSRQQDYLPLKMLLSDFDPEDGRFEISHDNKWLAVVSGDHQDILMLDPCSLRMEVTIRPPKHGQDEALKLARFSNHSTELLVLSTSDRLHIFTLPEREFVQSMPLLGQDGISSLVMSVNAKYMVTGGVDSSLRVWNWDDRGRIGRMHQSFLGYAGKVNELVFTNDGKSIVASGESSAICIWQFHGDSAPLSPRAKSGPIGSGLDANSDSERTNGDPLSSTATMSKANFRLSLETDALKLDSDSETTQHGRIENVLSSKTDMLNSEIPTTVMRTASDLRGTLALHRTIGGFHPSSVVWSHLTGKLLHTTASILAVEDIASGHQTFYNDFSNYERDQVDTLTNSSLDEIVLLQLSPSGESIATVSARFNVVVIRSLITRNENKTYTETNADDDPVLISLPPATDAVTSIAFAQRTRHSPIEELICMACEIGKSHLQRQNLVVVASTTQRRIIWSSVNSSGMKPSTIRQIVAISDYQFLLLSAERGGISTLTFHLEASSSSFGETPEAKIEPLIGVFPTQVQLVSLYNKDGKIDRLRYLVGIDNERYCYFYDLWQNIFIATTQLLLLPSKIKSDSNQVERKARRVSSQSVVEFMEWMTTVGKSLLITGSKEENVLYVHGLPMLSTKHSNRVQMDWQRVARTGISLLYRVAVNGGGLLRSLSVDPARDVGIATTDDGTVVLVHFDASPITKVLKKTSAVGVEGNRSFNVSQVCWALNGAVILSSSKNDTAIRVWLPELSKEIATFQVESAMCTCFAVNPFSSAPDGTPQSMVMAGYSDGSLRVFDLYEMRLLSRFELTPSGTKSTRYDGGTVNRIVFVGPFTALVVTQDNTVMLVDVSNALDMEESQNARGTSVRFTPPKRANAHQCKKMLQERSTNKLKHSVTNIRNKDREAVYRELQLLPSSYIRRRRLQGLAKSEHVHAQVGVIDVMKSSGVNIHPFLVVVKYAGPTRYGEGRCVVKVFGDPTMTVSCGEEISPTDEWRLVIQPNLDQCVASFMADTMRVVYPFKQISDAYHWGLELRDCVQQRVIQRFTFDTNLGLPVQLHNITTSLPDAPEAELMLLVDAQGRMVVFDHLHHRLVPVNSETIKRLHFSCSNSTSLLFSSTQLAVASLTFQ</sequence>
<evidence type="ECO:0000256" key="4">
    <source>
        <dbReference type="SAM" id="MobiDB-lite"/>
    </source>
</evidence>
<feature type="repeat" description="WD" evidence="3">
    <location>
        <begin position="887"/>
        <end position="912"/>
    </location>
</feature>
<proteinExistence type="predicted"/>
<dbReference type="SMART" id="SM00320">
    <property type="entry name" value="WD40"/>
    <property type="match status" value="12"/>
</dbReference>
<dbReference type="InterPro" id="IPR015943">
    <property type="entry name" value="WD40/YVTN_repeat-like_dom_sf"/>
</dbReference>
<dbReference type="Pfam" id="PF05018">
    <property type="entry name" value="CFA20_dom"/>
    <property type="match status" value="1"/>
</dbReference>
<dbReference type="InterPro" id="IPR050630">
    <property type="entry name" value="WD_repeat_EMAP"/>
</dbReference>
<evidence type="ECO:0000259" key="5">
    <source>
        <dbReference type="Pfam" id="PF05018"/>
    </source>
</evidence>
<dbReference type="PANTHER" id="PTHR13720">
    <property type="entry name" value="WD-40 REPEAT PROTEIN"/>
    <property type="match status" value="1"/>
</dbReference>
<evidence type="ECO:0000256" key="1">
    <source>
        <dbReference type="ARBA" id="ARBA00022574"/>
    </source>
</evidence>
<dbReference type="InterPro" id="IPR011047">
    <property type="entry name" value="Quinoprotein_ADH-like_sf"/>
</dbReference>
<keyword evidence="8" id="KW-1185">Reference proteome</keyword>
<reference evidence="7 8" key="1">
    <citation type="journal article" date="2017" name="Genome Biol. Evol.">
        <title>Phytophthora megakarya and P. palmivora, closely related causal agents of cacao black pod rot, underwent increases in genome sizes and gene numbers by different mechanisms.</title>
        <authorList>
            <person name="Ali S.S."/>
            <person name="Shao J."/>
            <person name="Lary D.J."/>
            <person name="Kronmiller B."/>
            <person name="Shen D."/>
            <person name="Strem M.D."/>
            <person name="Amoako-Attah I."/>
            <person name="Akrofi A.Y."/>
            <person name="Begoude B.A."/>
            <person name="Ten Hoopen G.M."/>
            <person name="Coulibaly K."/>
            <person name="Kebe B.I."/>
            <person name="Melnick R.L."/>
            <person name="Guiltinan M.J."/>
            <person name="Tyler B.M."/>
            <person name="Meinhardt L.W."/>
            <person name="Bailey B.A."/>
        </authorList>
    </citation>
    <scope>NUCLEOTIDE SEQUENCE [LARGE SCALE GENOMIC DNA]</scope>
    <source>
        <strain evidence="8">sbr112.9</strain>
    </source>
</reference>
<feature type="region of interest" description="Disordered" evidence="4">
    <location>
        <begin position="967"/>
        <end position="997"/>
    </location>
</feature>
<feature type="repeat" description="WD" evidence="3">
    <location>
        <begin position="326"/>
        <end position="372"/>
    </location>
</feature>
<dbReference type="Pfam" id="PF23393">
    <property type="entry name" value="Beta-prop_WDR90_POC16_2nd"/>
    <property type="match status" value="1"/>
</dbReference>
<evidence type="ECO:0000313" key="8">
    <source>
        <dbReference type="Proteomes" id="UP000237271"/>
    </source>
</evidence>
<protein>
    <submittedName>
        <fullName evidence="7">WD40 repeat-like protein</fullName>
    </submittedName>
</protein>
<dbReference type="EMBL" id="NCKW01020129">
    <property type="protein sequence ID" value="POM58924.1"/>
    <property type="molecule type" value="Genomic_DNA"/>
</dbReference>
<feature type="repeat" description="WD" evidence="3">
    <location>
        <begin position="661"/>
        <end position="683"/>
    </location>
</feature>
<dbReference type="Proteomes" id="UP000237271">
    <property type="component" value="Unassembled WGS sequence"/>
</dbReference>
<dbReference type="PROSITE" id="PS00678">
    <property type="entry name" value="WD_REPEATS_1"/>
    <property type="match status" value="1"/>
</dbReference>
<dbReference type="Pfam" id="PF00400">
    <property type="entry name" value="WD40"/>
    <property type="match status" value="2"/>
</dbReference>
<dbReference type="Gene3D" id="2.130.10.10">
    <property type="entry name" value="YVTN repeat-like/Quinoprotein amine dehydrogenase"/>
    <property type="match status" value="4"/>
</dbReference>
<evidence type="ECO:0000313" key="7">
    <source>
        <dbReference type="EMBL" id="POM58924.1"/>
    </source>
</evidence>
<dbReference type="InterPro" id="IPR007714">
    <property type="entry name" value="CFA20_dom"/>
</dbReference>